<dbReference type="AlphaFoldDB" id="A0A2S7IUL8"/>
<dbReference type="Proteomes" id="UP000238493">
    <property type="component" value="Unassembled WGS sequence"/>
</dbReference>
<sequence>MWSGVRGWPSAVALHEGRLWLGNKDSIAGSVSDAFDSFDGDTEGDAGPIVRSIATGPINYAQWILSLGRMVIGTSGAESVPRSSSFDEPMTPTNFSIKDASTQGSANVQPAKIDRNGIYVQRSGKRLYELSYDSQALDYASSNLTRFNPEVAETGVVELAVQRQPDSRVWCALGNGQCGILLYEKSEDVTGWHRFETDGEVVSVCVTPGTEQDFVWMTVRRNGNYYNELLRFDTEATGGTANRMADAHVYVADNANSPTVTGLSHLNGRTVIVWADGKRVPGTFTVASGAITLPYGVTTVCVGLPYKAQFKSTKLAYSSDAPMNQSKRLVQVGVVLKNTALSSQALRFGDTFDKMDPLPRTLNGVPVGEDVVLTGHESRTFPVPGSWQEDARLCIEAYAPYPVQINSLTAQVGLHDKR</sequence>
<evidence type="ECO:0000313" key="2">
    <source>
        <dbReference type="Proteomes" id="UP000238493"/>
    </source>
</evidence>
<proteinExistence type="predicted"/>
<organism evidence="1 2">
    <name type="scientific">Brucella oryzae</name>
    <dbReference type="NCBI Taxonomy" id="335286"/>
    <lineage>
        <taxon>Bacteria</taxon>
        <taxon>Pseudomonadati</taxon>
        <taxon>Pseudomonadota</taxon>
        <taxon>Alphaproteobacteria</taxon>
        <taxon>Hyphomicrobiales</taxon>
        <taxon>Brucellaceae</taxon>
        <taxon>Brucella/Ochrobactrum group</taxon>
        <taxon>Brucella</taxon>
    </lineage>
</organism>
<name>A0A2S7IUL8_9HYPH</name>
<comment type="caution">
    <text evidence="1">The sequence shown here is derived from an EMBL/GenBank/DDBJ whole genome shotgun (WGS) entry which is preliminary data.</text>
</comment>
<protein>
    <submittedName>
        <fullName evidence="1">Uncharacterized protein</fullName>
    </submittedName>
</protein>
<dbReference type="EMBL" id="PTRC01000051">
    <property type="protein sequence ID" value="PQA71705.1"/>
    <property type="molecule type" value="Genomic_DNA"/>
</dbReference>
<evidence type="ECO:0000313" key="1">
    <source>
        <dbReference type="EMBL" id="PQA71705.1"/>
    </source>
</evidence>
<keyword evidence="2" id="KW-1185">Reference proteome</keyword>
<reference evidence="1 2" key="1">
    <citation type="submission" date="2018-02" db="EMBL/GenBank/DDBJ databases">
        <title>Draft genome sequence of Ochrobactrum oryzae found in Brazil.</title>
        <authorList>
            <person name="Cerdeira L."/>
            <person name="Andrade F."/>
            <person name="Zacariotto T."/>
            <person name="Barbosa B."/>
            <person name="Santos S."/>
            <person name="Cassetari V."/>
            <person name="Lincopan N."/>
        </authorList>
    </citation>
    <scope>NUCLEOTIDE SEQUENCE [LARGE SCALE GENOMIC DNA]</scope>
    <source>
        <strain evidence="1 2">OA447</strain>
    </source>
</reference>
<accession>A0A2S7IUL8</accession>
<gene>
    <name evidence="1" type="ORF">C3731_20675</name>
</gene>